<comment type="caution">
    <text evidence="2">The sequence shown here is derived from an EMBL/GenBank/DDBJ whole genome shotgun (WGS) entry which is preliminary data.</text>
</comment>
<dbReference type="AlphaFoldDB" id="A0AA41Z3E9"/>
<organism evidence="2 3">
    <name type="scientific">Lichenifustis flavocetrariae</name>
    <dbReference type="NCBI Taxonomy" id="2949735"/>
    <lineage>
        <taxon>Bacteria</taxon>
        <taxon>Pseudomonadati</taxon>
        <taxon>Pseudomonadota</taxon>
        <taxon>Alphaproteobacteria</taxon>
        <taxon>Hyphomicrobiales</taxon>
        <taxon>Lichenihabitantaceae</taxon>
        <taxon>Lichenifustis</taxon>
    </lineage>
</organism>
<dbReference type="RefSeq" id="WP_282585994.1">
    <property type="nucleotide sequence ID" value="NZ_JAMOIM010000010.1"/>
</dbReference>
<reference evidence="2" key="1">
    <citation type="submission" date="2022-05" db="EMBL/GenBank/DDBJ databases">
        <authorList>
            <person name="Pankratov T."/>
        </authorList>
    </citation>
    <scope>NUCLEOTIDE SEQUENCE</scope>
    <source>
        <strain evidence="2">BP6-180914</strain>
    </source>
</reference>
<protein>
    <recommendedName>
        <fullName evidence="4">DUF3617 family protein</fullName>
    </recommendedName>
</protein>
<name>A0AA41Z3E9_9HYPH</name>
<feature type="signal peptide" evidence="1">
    <location>
        <begin position="1"/>
        <end position="22"/>
    </location>
</feature>
<feature type="chain" id="PRO_5041430442" description="DUF3617 family protein" evidence="1">
    <location>
        <begin position="23"/>
        <end position="131"/>
    </location>
</feature>
<dbReference type="EMBL" id="JAMOIM010000010">
    <property type="protein sequence ID" value="MCW6509625.1"/>
    <property type="molecule type" value="Genomic_DNA"/>
</dbReference>
<accession>A0AA41Z3E9</accession>
<sequence>MRRFQFAAFLLTLSLGSGSALAADASYPFVGSWIRADRSCTASPTRERVYTARDVISNRSKCTIRRVASGSGGYELFERCDRQGEKPANISEVIRMTGPDSMVLTRQTARLKLSRSLHFTRCPAGASKPGR</sequence>
<proteinExistence type="predicted"/>
<keyword evidence="1" id="KW-0732">Signal</keyword>
<evidence type="ECO:0008006" key="4">
    <source>
        <dbReference type="Google" id="ProtNLM"/>
    </source>
</evidence>
<evidence type="ECO:0000313" key="2">
    <source>
        <dbReference type="EMBL" id="MCW6509625.1"/>
    </source>
</evidence>
<evidence type="ECO:0000256" key="1">
    <source>
        <dbReference type="SAM" id="SignalP"/>
    </source>
</evidence>
<keyword evidence="3" id="KW-1185">Reference proteome</keyword>
<evidence type="ECO:0000313" key="3">
    <source>
        <dbReference type="Proteomes" id="UP001165667"/>
    </source>
</evidence>
<dbReference type="Proteomes" id="UP001165667">
    <property type="component" value="Unassembled WGS sequence"/>
</dbReference>
<gene>
    <name evidence="2" type="ORF">M8523_16515</name>
</gene>